<keyword evidence="5 8" id="KW-0812">Transmembrane</keyword>
<dbReference type="InterPro" id="IPR051629">
    <property type="entry name" value="Sulfite_efflux_TDT"/>
</dbReference>
<keyword evidence="10" id="KW-1185">Reference proteome</keyword>
<gene>
    <name evidence="9" type="ORF">EV356DRAFT_529700</name>
</gene>
<keyword evidence="6 8" id="KW-1133">Transmembrane helix</keyword>
<comment type="subcellular location">
    <subcellularLocation>
        <location evidence="1">Cell membrane</location>
        <topology evidence="1">Multi-pass membrane protein</topology>
    </subcellularLocation>
</comment>
<reference evidence="9" key="1">
    <citation type="journal article" date="2020" name="Stud. Mycol.">
        <title>101 Dothideomycetes genomes: a test case for predicting lifestyles and emergence of pathogens.</title>
        <authorList>
            <person name="Haridas S."/>
            <person name="Albert R."/>
            <person name="Binder M."/>
            <person name="Bloem J."/>
            <person name="Labutti K."/>
            <person name="Salamov A."/>
            <person name="Andreopoulos B."/>
            <person name="Baker S."/>
            <person name="Barry K."/>
            <person name="Bills G."/>
            <person name="Bluhm B."/>
            <person name="Cannon C."/>
            <person name="Castanera R."/>
            <person name="Culley D."/>
            <person name="Daum C."/>
            <person name="Ezra D."/>
            <person name="Gonzalez J."/>
            <person name="Henrissat B."/>
            <person name="Kuo A."/>
            <person name="Liang C."/>
            <person name="Lipzen A."/>
            <person name="Lutzoni F."/>
            <person name="Magnuson J."/>
            <person name="Mondo S."/>
            <person name="Nolan M."/>
            <person name="Ohm R."/>
            <person name="Pangilinan J."/>
            <person name="Park H.-J."/>
            <person name="Ramirez L."/>
            <person name="Alfaro M."/>
            <person name="Sun H."/>
            <person name="Tritt A."/>
            <person name="Yoshinaga Y."/>
            <person name="Zwiers L.-H."/>
            <person name="Turgeon B."/>
            <person name="Goodwin S."/>
            <person name="Spatafora J."/>
            <person name="Crous P."/>
            <person name="Grigoriev I."/>
        </authorList>
    </citation>
    <scope>NUCLEOTIDE SEQUENCE</scope>
    <source>
        <strain evidence="9">Tuck. ex Michener</strain>
    </source>
</reference>
<dbReference type="InterPro" id="IPR038665">
    <property type="entry name" value="Voltage-dep_anion_channel_sf"/>
</dbReference>
<dbReference type="EMBL" id="ML991778">
    <property type="protein sequence ID" value="KAF2237773.1"/>
    <property type="molecule type" value="Genomic_DNA"/>
</dbReference>
<feature type="transmembrane region" description="Helical" evidence="8">
    <location>
        <begin position="241"/>
        <end position="260"/>
    </location>
</feature>
<dbReference type="Gene3D" id="1.50.10.150">
    <property type="entry name" value="Voltage-dependent anion channel"/>
    <property type="match status" value="1"/>
</dbReference>
<evidence type="ECO:0000313" key="9">
    <source>
        <dbReference type="EMBL" id="KAF2237773.1"/>
    </source>
</evidence>
<proteinExistence type="inferred from homology"/>
<feature type="transmembrane region" description="Helical" evidence="8">
    <location>
        <begin position="115"/>
        <end position="138"/>
    </location>
</feature>
<keyword evidence="3" id="KW-0813">Transport</keyword>
<dbReference type="PANTHER" id="PTHR31686:SF1">
    <property type="entry name" value="SULFITE EFFLUX PUMP SSU1"/>
    <property type="match status" value="1"/>
</dbReference>
<evidence type="ECO:0008006" key="11">
    <source>
        <dbReference type="Google" id="ProtNLM"/>
    </source>
</evidence>
<feature type="transmembrane region" description="Helical" evidence="8">
    <location>
        <begin position="16"/>
        <end position="37"/>
    </location>
</feature>
<sequence>MFPDLSKETFRDFSQVAYLGAFIISFDNAIVGIVLYYSHHLPALWTAFALYWVAVALTIIVSFAAVPISCCYQQPHAISEVSGVWLLAFVPLIVTSAVGSTLVPHLPSTPSQLTLTVSFLSWSLGQAICSIILCIYLWRLLTASLPSRDLIISGFVPMGPTGEGAFSIQNLSTGLGNHIEKKSYALPIGELPRTRVSMTAVAEGINWLGVFIALCLVALATFWMAQAALSVILRVPKRFNVGFWSCVFPFAVYTNALSRLAQDLNNSGFRGWAATCAVVTTLLWLICALATFWQGVVKGQPFFAPGKEGWQEKGALKERLKAGSGSDVEA</sequence>
<evidence type="ECO:0000256" key="7">
    <source>
        <dbReference type="ARBA" id="ARBA00023136"/>
    </source>
</evidence>
<dbReference type="OrthoDB" id="1099at2759"/>
<evidence type="ECO:0000256" key="6">
    <source>
        <dbReference type="ARBA" id="ARBA00022989"/>
    </source>
</evidence>
<dbReference type="Pfam" id="PF03595">
    <property type="entry name" value="SLAC1"/>
    <property type="match status" value="1"/>
</dbReference>
<name>A0A6A6HJS3_VIRVR</name>
<dbReference type="GO" id="GO:0005886">
    <property type="term" value="C:plasma membrane"/>
    <property type="evidence" value="ECO:0007669"/>
    <property type="project" value="UniProtKB-SubCell"/>
</dbReference>
<evidence type="ECO:0000256" key="4">
    <source>
        <dbReference type="ARBA" id="ARBA00022475"/>
    </source>
</evidence>
<organism evidence="9 10">
    <name type="scientific">Viridothelium virens</name>
    <name type="common">Speckled blister lichen</name>
    <name type="synonym">Trypethelium virens</name>
    <dbReference type="NCBI Taxonomy" id="1048519"/>
    <lineage>
        <taxon>Eukaryota</taxon>
        <taxon>Fungi</taxon>
        <taxon>Dikarya</taxon>
        <taxon>Ascomycota</taxon>
        <taxon>Pezizomycotina</taxon>
        <taxon>Dothideomycetes</taxon>
        <taxon>Dothideomycetes incertae sedis</taxon>
        <taxon>Trypetheliales</taxon>
        <taxon>Trypetheliaceae</taxon>
        <taxon>Viridothelium</taxon>
    </lineage>
</organism>
<keyword evidence="7 8" id="KW-0472">Membrane</keyword>
<feature type="transmembrane region" description="Helical" evidence="8">
    <location>
        <begin position="49"/>
        <end position="72"/>
    </location>
</feature>
<feature type="transmembrane region" description="Helical" evidence="8">
    <location>
        <begin position="205"/>
        <end position="229"/>
    </location>
</feature>
<comment type="similarity">
    <text evidence="2">Belongs to the tellurite-resistance/dicarboxylate transporter (TDT) family.</text>
</comment>
<dbReference type="InterPro" id="IPR004695">
    <property type="entry name" value="SLAC1/Mae1/Ssu1/TehA"/>
</dbReference>
<evidence type="ECO:0000256" key="8">
    <source>
        <dbReference type="SAM" id="Phobius"/>
    </source>
</evidence>
<evidence type="ECO:0000256" key="5">
    <source>
        <dbReference type="ARBA" id="ARBA00022692"/>
    </source>
</evidence>
<feature type="transmembrane region" description="Helical" evidence="8">
    <location>
        <begin position="272"/>
        <end position="293"/>
    </location>
</feature>
<evidence type="ECO:0000256" key="2">
    <source>
        <dbReference type="ARBA" id="ARBA00008566"/>
    </source>
</evidence>
<dbReference type="GO" id="GO:0000319">
    <property type="term" value="F:sulfite transmembrane transporter activity"/>
    <property type="evidence" value="ECO:0007669"/>
    <property type="project" value="TreeGrafter"/>
</dbReference>
<feature type="transmembrane region" description="Helical" evidence="8">
    <location>
        <begin position="84"/>
        <end position="103"/>
    </location>
</feature>
<protein>
    <recommendedName>
        <fullName evidence="11">C4-dicarboxylate transporter/malic acid transport protein</fullName>
    </recommendedName>
</protein>
<evidence type="ECO:0000256" key="1">
    <source>
        <dbReference type="ARBA" id="ARBA00004651"/>
    </source>
</evidence>
<dbReference type="Proteomes" id="UP000800092">
    <property type="component" value="Unassembled WGS sequence"/>
</dbReference>
<dbReference type="PANTHER" id="PTHR31686">
    <property type="match status" value="1"/>
</dbReference>
<evidence type="ECO:0000256" key="3">
    <source>
        <dbReference type="ARBA" id="ARBA00022448"/>
    </source>
</evidence>
<keyword evidence="4" id="KW-1003">Cell membrane</keyword>
<accession>A0A6A6HJS3</accession>
<dbReference type="AlphaFoldDB" id="A0A6A6HJS3"/>
<evidence type="ECO:0000313" key="10">
    <source>
        <dbReference type="Proteomes" id="UP000800092"/>
    </source>
</evidence>